<dbReference type="SUPFAM" id="SSF55785">
    <property type="entry name" value="PYP-like sensor domain (PAS domain)"/>
    <property type="match status" value="2"/>
</dbReference>
<dbReference type="SMART" id="SM00267">
    <property type="entry name" value="GGDEF"/>
    <property type="match status" value="1"/>
</dbReference>
<evidence type="ECO:0000259" key="4">
    <source>
        <dbReference type="PROSITE" id="PS50887"/>
    </source>
</evidence>
<evidence type="ECO:0000259" key="2">
    <source>
        <dbReference type="PROSITE" id="PS50112"/>
    </source>
</evidence>
<dbReference type="PROSITE" id="PS50113">
    <property type="entry name" value="PAC"/>
    <property type="match status" value="2"/>
</dbReference>
<dbReference type="AlphaFoldDB" id="A0AAW3I809"/>
<evidence type="ECO:0000313" key="5">
    <source>
        <dbReference type="EMBL" id="KNE28696.1"/>
    </source>
</evidence>
<feature type="domain" description="PAC" evidence="3">
    <location>
        <begin position="80"/>
        <end position="134"/>
    </location>
</feature>
<dbReference type="SUPFAM" id="SSF55073">
    <property type="entry name" value="Nucleotide cyclase"/>
    <property type="match status" value="1"/>
</dbReference>
<protein>
    <submittedName>
        <fullName evidence="5">Diguanylate cyclase</fullName>
    </submittedName>
</protein>
<dbReference type="SMART" id="SM00091">
    <property type="entry name" value="PAS"/>
    <property type="match status" value="2"/>
</dbReference>
<evidence type="ECO:0000313" key="6">
    <source>
        <dbReference type="Proteomes" id="UP000037511"/>
    </source>
</evidence>
<reference evidence="5 6" key="1">
    <citation type="submission" date="2015-07" db="EMBL/GenBank/DDBJ databases">
        <title>Draft genome of Achromobacter spanius.</title>
        <authorList>
            <person name="Wang X."/>
        </authorList>
    </citation>
    <scope>NUCLEOTIDE SEQUENCE [LARGE SCALE GENOMIC DNA]</scope>
    <source>
        <strain evidence="5 6">CGMCC9173</strain>
    </source>
</reference>
<dbReference type="Gene3D" id="3.30.450.20">
    <property type="entry name" value="PAS domain"/>
    <property type="match status" value="2"/>
</dbReference>
<dbReference type="InterPro" id="IPR052163">
    <property type="entry name" value="DGC-Regulatory_Protein"/>
</dbReference>
<dbReference type="InterPro" id="IPR001610">
    <property type="entry name" value="PAC"/>
</dbReference>
<dbReference type="CDD" id="cd00130">
    <property type="entry name" value="PAS"/>
    <property type="match status" value="2"/>
</dbReference>
<dbReference type="PROSITE" id="PS50887">
    <property type="entry name" value="GGDEF"/>
    <property type="match status" value="1"/>
</dbReference>
<sequence length="432" mass="47627">MSTPQQRIFEAAFMQTWNALVITDADLSVGCRVQFANPAFVAMTGYSLDELRGRSLSILQGPATDPNVIEDLRCCLKEGRCFEGVATNYRKDGSDYIVRWNISPLHDASGVVTSFVSVQEDISELVRVERTNRLLARALDATSDLVMLTDARARIIFVNAAFENATGYPLTEIKYKTAAILKSGKHDDAFYAAMYRALSLGQDFRATFVNRRRDGSLFHVEQTISTIFDDHGRATHHIGVSKDVSRQVKREQALWRAATKDKLTGLYNRHHGEKALRDAFLRAQADGDPLSLIIADIDHFKRINDDFGHLAGDRVLVDIAGILQRAVRGQDAVIRWGGEEFVIVLADCGLGDATHLAERIRNSVHAHDDAEIGSLTLSLGVAQFAPGETPDALIARADAALYEAKRNGRNQLSISHEVQTAPADRTGLPQVS</sequence>
<organism evidence="5 6">
    <name type="scientific">Achromobacter spanius</name>
    <dbReference type="NCBI Taxonomy" id="217203"/>
    <lineage>
        <taxon>Bacteria</taxon>
        <taxon>Pseudomonadati</taxon>
        <taxon>Pseudomonadota</taxon>
        <taxon>Betaproteobacteria</taxon>
        <taxon>Burkholderiales</taxon>
        <taxon>Alcaligenaceae</taxon>
        <taxon>Achromobacter</taxon>
    </lineage>
</organism>
<dbReference type="NCBIfam" id="TIGR00229">
    <property type="entry name" value="sensory_box"/>
    <property type="match status" value="2"/>
</dbReference>
<dbReference type="Pfam" id="PF13426">
    <property type="entry name" value="PAS_9"/>
    <property type="match status" value="1"/>
</dbReference>
<dbReference type="GO" id="GO:0003824">
    <property type="term" value="F:catalytic activity"/>
    <property type="evidence" value="ECO:0007669"/>
    <property type="project" value="UniProtKB-ARBA"/>
</dbReference>
<dbReference type="CDD" id="cd01949">
    <property type="entry name" value="GGDEF"/>
    <property type="match status" value="1"/>
</dbReference>
<feature type="domain" description="GGDEF" evidence="4">
    <location>
        <begin position="288"/>
        <end position="417"/>
    </location>
</feature>
<dbReference type="Pfam" id="PF00990">
    <property type="entry name" value="GGDEF"/>
    <property type="match status" value="1"/>
</dbReference>
<dbReference type="PROSITE" id="PS50112">
    <property type="entry name" value="PAS"/>
    <property type="match status" value="2"/>
</dbReference>
<dbReference type="InterPro" id="IPR000160">
    <property type="entry name" value="GGDEF_dom"/>
</dbReference>
<dbReference type="Gene3D" id="3.30.70.270">
    <property type="match status" value="1"/>
</dbReference>
<dbReference type="InterPro" id="IPR029787">
    <property type="entry name" value="Nucleotide_cyclase"/>
</dbReference>
<dbReference type="FunFam" id="3.30.70.270:FF:000001">
    <property type="entry name" value="Diguanylate cyclase domain protein"/>
    <property type="match status" value="1"/>
</dbReference>
<dbReference type="Proteomes" id="UP000037511">
    <property type="component" value="Unassembled WGS sequence"/>
</dbReference>
<dbReference type="Pfam" id="PF00989">
    <property type="entry name" value="PAS"/>
    <property type="match status" value="1"/>
</dbReference>
<dbReference type="InterPro" id="IPR035965">
    <property type="entry name" value="PAS-like_dom_sf"/>
</dbReference>
<proteinExistence type="predicted"/>
<dbReference type="InterPro" id="IPR000700">
    <property type="entry name" value="PAS-assoc_C"/>
</dbReference>
<dbReference type="EMBL" id="LGVG01000005">
    <property type="protein sequence ID" value="KNE28696.1"/>
    <property type="molecule type" value="Genomic_DNA"/>
</dbReference>
<dbReference type="RefSeq" id="WP_050445821.1">
    <property type="nucleotide sequence ID" value="NZ_LGVG01000005.1"/>
</dbReference>
<dbReference type="SMART" id="SM00086">
    <property type="entry name" value="PAC"/>
    <property type="match status" value="2"/>
</dbReference>
<dbReference type="NCBIfam" id="TIGR00254">
    <property type="entry name" value="GGDEF"/>
    <property type="match status" value="1"/>
</dbReference>
<feature type="region of interest" description="Disordered" evidence="1">
    <location>
        <begin position="413"/>
        <end position="432"/>
    </location>
</feature>
<evidence type="ECO:0000259" key="3">
    <source>
        <dbReference type="PROSITE" id="PS50113"/>
    </source>
</evidence>
<gene>
    <name evidence="5" type="ORF">AFM18_05700</name>
</gene>
<dbReference type="InterPro" id="IPR043128">
    <property type="entry name" value="Rev_trsase/Diguanyl_cyclase"/>
</dbReference>
<feature type="domain" description="PAS" evidence="2">
    <location>
        <begin position="5"/>
        <end position="79"/>
    </location>
</feature>
<comment type="caution">
    <text evidence="5">The sequence shown here is derived from an EMBL/GenBank/DDBJ whole genome shotgun (WGS) entry which is preliminary data.</text>
</comment>
<dbReference type="PANTHER" id="PTHR46663:SF4">
    <property type="entry name" value="DIGUANYLATE CYCLASE DGCT-RELATED"/>
    <property type="match status" value="1"/>
</dbReference>
<name>A0AAW3I809_9BURK</name>
<feature type="domain" description="PAS" evidence="2">
    <location>
        <begin position="131"/>
        <end position="173"/>
    </location>
</feature>
<feature type="domain" description="PAC" evidence="3">
    <location>
        <begin position="202"/>
        <end position="256"/>
    </location>
</feature>
<dbReference type="InterPro" id="IPR000014">
    <property type="entry name" value="PAS"/>
</dbReference>
<accession>A0AAW3I809</accession>
<dbReference type="InterPro" id="IPR013767">
    <property type="entry name" value="PAS_fold"/>
</dbReference>
<dbReference type="PANTHER" id="PTHR46663">
    <property type="entry name" value="DIGUANYLATE CYCLASE DGCT-RELATED"/>
    <property type="match status" value="1"/>
</dbReference>
<evidence type="ECO:0000256" key="1">
    <source>
        <dbReference type="SAM" id="MobiDB-lite"/>
    </source>
</evidence>